<dbReference type="EMBL" id="PGGN01000003">
    <property type="protein sequence ID" value="PSH57074.1"/>
    <property type="molecule type" value="Genomic_DNA"/>
</dbReference>
<dbReference type="InterPro" id="IPR015590">
    <property type="entry name" value="Aldehyde_DH_dom"/>
</dbReference>
<evidence type="ECO:0000256" key="2">
    <source>
        <dbReference type="ARBA" id="ARBA00023002"/>
    </source>
</evidence>
<protein>
    <submittedName>
        <fullName evidence="7">Carnitine dehydratase</fullName>
    </submittedName>
</protein>
<dbReference type="PROSITE" id="PS00070">
    <property type="entry name" value="ALDEHYDE_DEHYDR_CYS"/>
    <property type="match status" value="1"/>
</dbReference>
<dbReference type="InterPro" id="IPR016162">
    <property type="entry name" value="Ald_DH_N"/>
</dbReference>
<dbReference type="Gene3D" id="3.40.605.10">
    <property type="entry name" value="Aldehyde Dehydrogenase, Chain A, domain 1"/>
    <property type="match status" value="1"/>
</dbReference>
<dbReference type="InterPro" id="IPR016160">
    <property type="entry name" value="Ald_DH_CS_CYS"/>
</dbReference>
<comment type="caution">
    <text evidence="7">The sequence shown here is derived from an EMBL/GenBank/DDBJ whole genome shotgun (WGS) entry which is preliminary data.</text>
</comment>
<dbReference type="PANTHER" id="PTHR11699">
    <property type="entry name" value="ALDEHYDE DEHYDROGENASE-RELATED"/>
    <property type="match status" value="1"/>
</dbReference>
<evidence type="ECO:0000256" key="1">
    <source>
        <dbReference type="ARBA" id="ARBA00009986"/>
    </source>
</evidence>
<keyword evidence="8" id="KW-1185">Reference proteome</keyword>
<dbReference type="InterPro" id="IPR016161">
    <property type="entry name" value="Ald_DH/histidinol_DH"/>
</dbReference>
<dbReference type="RefSeq" id="WP_106717841.1">
    <property type="nucleotide sequence ID" value="NZ_JACHXT010000003.1"/>
</dbReference>
<dbReference type="GO" id="GO:0016620">
    <property type="term" value="F:oxidoreductase activity, acting on the aldehyde or oxo group of donors, NAD or NADP as acceptor"/>
    <property type="evidence" value="ECO:0007669"/>
    <property type="project" value="InterPro"/>
</dbReference>
<dbReference type="Gene3D" id="3.40.309.10">
    <property type="entry name" value="Aldehyde Dehydrogenase, Chain A, domain 2"/>
    <property type="match status" value="1"/>
</dbReference>
<accession>A0A2P7AS76</accession>
<dbReference type="CDD" id="cd07114">
    <property type="entry name" value="ALDH_DhaS"/>
    <property type="match status" value="1"/>
</dbReference>
<dbReference type="InterPro" id="IPR016163">
    <property type="entry name" value="Ald_DH_C"/>
</dbReference>
<dbReference type="PROSITE" id="PS00687">
    <property type="entry name" value="ALDEHYDE_DEHYDR_GLU"/>
    <property type="match status" value="1"/>
</dbReference>
<evidence type="ECO:0000256" key="4">
    <source>
        <dbReference type="PROSITE-ProRule" id="PRU10007"/>
    </source>
</evidence>
<reference evidence="8" key="1">
    <citation type="submission" date="2017-11" db="EMBL/GenBank/DDBJ databases">
        <authorList>
            <person name="Kuznetsova I."/>
            <person name="Sazanova A."/>
            <person name="Chirak E."/>
            <person name="Safronova V."/>
            <person name="Willems A."/>
        </authorList>
    </citation>
    <scope>NUCLEOTIDE SEQUENCE [LARGE SCALE GENOMIC DNA]</scope>
    <source>
        <strain evidence="8">PEPV15</strain>
    </source>
</reference>
<feature type="domain" description="Aldehyde dehydrogenase" evidence="6">
    <location>
        <begin position="22"/>
        <end position="486"/>
    </location>
</feature>
<proteinExistence type="inferred from homology"/>
<dbReference type="FunFam" id="3.40.309.10:FF:000012">
    <property type="entry name" value="Betaine aldehyde dehydrogenase"/>
    <property type="match status" value="1"/>
</dbReference>
<evidence type="ECO:0000313" key="7">
    <source>
        <dbReference type="EMBL" id="PSH57074.1"/>
    </source>
</evidence>
<dbReference type="Pfam" id="PF00171">
    <property type="entry name" value="Aldedh"/>
    <property type="match status" value="1"/>
</dbReference>
<organism evidence="7 8">
    <name type="scientific">Phyllobacterium endophyticum</name>
    <dbReference type="NCBI Taxonomy" id="1149773"/>
    <lineage>
        <taxon>Bacteria</taxon>
        <taxon>Pseudomonadati</taxon>
        <taxon>Pseudomonadota</taxon>
        <taxon>Alphaproteobacteria</taxon>
        <taxon>Hyphomicrobiales</taxon>
        <taxon>Phyllobacteriaceae</taxon>
        <taxon>Phyllobacterium</taxon>
    </lineage>
</organism>
<evidence type="ECO:0000256" key="3">
    <source>
        <dbReference type="ARBA" id="ARBA00023097"/>
    </source>
</evidence>
<dbReference type="FunFam" id="3.40.605.10:FF:000007">
    <property type="entry name" value="NAD/NADP-dependent betaine aldehyde dehydrogenase"/>
    <property type="match status" value="1"/>
</dbReference>
<dbReference type="InterPro" id="IPR029510">
    <property type="entry name" value="Ald_DH_CS_GLU"/>
</dbReference>
<sequence>MQTTVKTLEGSRQNLFIGGAFVQPASGVYIPSYDPTNGEAWYQLADANEADVDKAVKAARAALVNPAWRRMTQTDRGKLVRRLAELVTEHADELAMIETRDNGKLLKEMLAQMRAMPDAYTYFAGMADKLQGDTIPVNKLDMINFNMREPLGVIAMITPWNSPLMLLTGTLAPCLAIGNTVVIKPSEHASASTLAFAELIAKAGFPAGVVNVVTGNGATAGEALTRHRGITKVVFTGSTQTGRRIAANAAANLVPCQMELGGKSPHVVFGDVNIERAVNGVVAGVFAAAGQTCVAGSRCFVEASIYDEFMDALVERTRRIKVGHPLDEDTDVGPLALSAQLEKVEAYVASGVRDGAKVAFGGGRPQSEDLARGWYYEPTILSDAHNDMGFMRDEIFGPVVGVMPFSSEEEMITLANDTNYGLASGIWTQDIDRAMRFARNIDAGTVWVNTYRSAAYMSSNGGFKESGYGRRGGFDVMREFSRSKNVVIDYSGAMQDPFVIRLK</sequence>
<evidence type="ECO:0000259" key="6">
    <source>
        <dbReference type="Pfam" id="PF00171"/>
    </source>
</evidence>
<dbReference type="Proteomes" id="UP000241158">
    <property type="component" value="Unassembled WGS sequence"/>
</dbReference>
<dbReference type="AlphaFoldDB" id="A0A2P7AS76"/>
<evidence type="ECO:0000313" key="8">
    <source>
        <dbReference type="Proteomes" id="UP000241158"/>
    </source>
</evidence>
<keyword evidence="2 5" id="KW-0560">Oxidoreductase</keyword>
<comment type="similarity">
    <text evidence="1 5">Belongs to the aldehyde dehydrogenase family.</text>
</comment>
<feature type="active site" evidence="4">
    <location>
        <position position="259"/>
    </location>
</feature>
<dbReference type="OrthoDB" id="8175464at2"/>
<evidence type="ECO:0000256" key="5">
    <source>
        <dbReference type="RuleBase" id="RU003345"/>
    </source>
</evidence>
<dbReference type="SUPFAM" id="SSF53720">
    <property type="entry name" value="ALDH-like"/>
    <property type="match status" value="1"/>
</dbReference>
<gene>
    <name evidence="7" type="ORF">CU100_17535</name>
</gene>
<name>A0A2P7AS76_9HYPH</name>
<keyword evidence="3" id="KW-0558">Oxidation</keyword>